<evidence type="ECO:0000256" key="7">
    <source>
        <dbReference type="ARBA" id="ARBA00023237"/>
    </source>
</evidence>
<dbReference type="Gene3D" id="2.40.170.20">
    <property type="entry name" value="TonB-dependent receptor, beta-barrel domain"/>
    <property type="match status" value="1"/>
</dbReference>
<evidence type="ECO:0000259" key="11">
    <source>
        <dbReference type="Pfam" id="PF00593"/>
    </source>
</evidence>
<evidence type="ECO:0000256" key="6">
    <source>
        <dbReference type="ARBA" id="ARBA00023136"/>
    </source>
</evidence>
<evidence type="ECO:0000313" key="13">
    <source>
        <dbReference type="EMBL" id="TGD71132.1"/>
    </source>
</evidence>
<feature type="compositionally biased region" description="Low complexity" evidence="10">
    <location>
        <begin position="1"/>
        <end position="17"/>
    </location>
</feature>
<dbReference type="AlphaFoldDB" id="A0A4Z0LUZ1"/>
<proteinExistence type="inferred from homology"/>
<keyword evidence="13" id="KW-0675">Receptor</keyword>
<dbReference type="InterPro" id="IPR000531">
    <property type="entry name" value="Beta-barrel_TonB"/>
</dbReference>
<reference evidence="13 14" key="1">
    <citation type="submission" date="2019-04" db="EMBL/GenBank/DDBJ databases">
        <title>Taxonomy of novel Haliea sp. from mangrove soil of West Coast of India.</title>
        <authorList>
            <person name="Verma A."/>
            <person name="Kumar P."/>
            <person name="Krishnamurthi S."/>
        </authorList>
    </citation>
    <scope>NUCLEOTIDE SEQUENCE [LARGE SCALE GENOMIC DNA]</scope>
    <source>
        <strain evidence="13 14">SAOS-164</strain>
    </source>
</reference>
<dbReference type="Proteomes" id="UP000298050">
    <property type="component" value="Unassembled WGS sequence"/>
</dbReference>
<dbReference type="CDD" id="cd01347">
    <property type="entry name" value="ligand_gated_channel"/>
    <property type="match status" value="1"/>
</dbReference>
<dbReference type="PROSITE" id="PS52016">
    <property type="entry name" value="TONB_DEPENDENT_REC_3"/>
    <property type="match status" value="1"/>
</dbReference>
<feature type="region of interest" description="Disordered" evidence="10">
    <location>
        <begin position="1"/>
        <end position="26"/>
    </location>
</feature>
<keyword evidence="4 8" id="KW-0812">Transmembrane</keyword>
<evidence type="ECO:0000256" key="3">
    <source>
        <dbReference type="ARBA" id="ARBA00022452"/>
    </source>
</evidence>
<dbReference type="EMBL" id="SRLE01000016">
    <property type="protein sequence ID" value="TGD71132.1"/>
    <property type="molecule type" value="Genomic_DNA"/>
</dbReference>
<gene>
    <name evidence="13" type="ORF">E4634_19790</name>
</gene>
<keyword evidence="3 8" id="KW-1134">Transmembrane beta strand</keyword>
<protein>
    <submittedName>
        <fullName evidence="13">TonB-dependent siderophore receptor</fullName>
    </submittedName>
</protein>
<keyword evidence="6 8" id="KW-0472">Membrane</keyword>
<feature type="region of interest" description="Disordered" evidence="10">
    <location>
        <begin position="327"/>
        <end position="348"/>
    </location>
</feature>
<dbReference type="InterPro" id="IPR036942">
    <property type="entry name" value="Beta-barrel_TonB_sf"/>
</dbReference>
<comment type="caution">
    <text evidence="13">The sequence shown here is derived from an EMBL/GenBank/DDBJ whole genome shotgun (WGS) entry which is preliminary data.</text>
</comment>
<evidence type="ECO:0000256" key="10">
    <source>
        <dbReference type="SAM" id="MobiDB-lite"/>
    </source>
</evidence>
<accession>A0A4Z0LUZ1</accession>
<feature type="domain" description="TonB-dependent receptor plug" evidence="12">
    <location>
        <begin position="71"/>
        <end position="169"/>
    </location>
</feature>
<dbReference type="InterPro" id="IPR039426">
    <property type="entry name" value="TonB-dep_rcpt-like"/>
</dbReference>
<dbReference type="Pfam" id="PF00593">
    <property type="entry name" value="TonB_dep_Rec_b-barrel"/>
    <property type="match status" value="1"/>
</dbReference>
<keyword evidence="14" id="KW-1185">Reference proteome</keyword>
<sequence length="763" mass="82993">MLAFAASAASAQEPAEQCDPADSAQQCAASDEGQVARAKPGSIEIVEVYGVSGSNYRASRSGDMRQLSDLAGTPQTMSILTQTQILDSGKSDLKEILSSQAGVTLGTGENGNAFGDRYVIRGHEARSDVFVDGIRDPGMTTRESFAAEQIEITKGPSSTFAGRGSSGGAVNTITKAANPNESFSIVDASVGTDDYYRVTLDSNLQINEDFALRFNGLGASEEIPDRDGLERERLGALLSGYANINDRWNAIADVYYLEADDVPDLGSYFDREVRKPVEDIPVYAQDNDFLDTEALSTTLRLNGELSDNWRLAAAVRYGTTDNGYITTGLRGTTRDESDPVAPGAPTMSLSTHQGWQEIEYGVAQANLFWDTALVGQESRFVFGTEYMTEEVDNGVYDYEATGETNCVVGGRFGASESYCIIDAAGNVVDDPRGLMQRRFSRGERDAEYEIDTISAYVMNTTQLGDNWEVFLGLRVDSYDYSNDINGRSGELYYEFSDTLTNGHIGLVRKLGDSGNVYATYSTATNINGGESDVGGSCGYGGLCGTPEQAENADPESVENIELGTKWQLFDERLLATAAVFRITKSDVMESVGDSYSQLGTLNTGKNRVEGVEISLTGAITDTLSIQLSAALMDSEVIDSFNPENEGLALSNFADDSLYALLRWEPNERWAFGGAYTYQSEMYGGQPDSAAGFDPELGDYSIVVPDYGVFDLFVNYNFSDQLNFRLNVNNVTDEEYWTAAYRSGSFMYLGDARSARLSLVYEFN</sequence>
<feature type="domain" description="TonB-dependent receptor-like beta-barrel" evidence="11">
    <location>
        <begin position="258"/>
        <end position="730"/>
    </location>
</feature>
<dbReference type="InterPro" id="IPR012910">
    <property type="entry name" value="Plug_dom"/>
</dbReference>
<dbReference type="PANTHER" id="PTHR32552:SF83">
    <property type="entry name" value="BLR3904 PROTEIN"/>
    <property type="match status" value="1"/>
</dbReference>
<dbReference type="PANTHER" id="PTHR32552">
    <property type="entry name" value="FERRICHROME IRON RECEPTOR-RELATED"/>
    <property type="match status" value="1"/>
</dbReference>
<evidence type="ECO:0000259" key="12">
    <source>
        <dbReference type="Pfam" id="PF07715"/>
    </source>
</evidence>
<evidence type="ECO:0000256" key="4">
    <source>
        <dbReference type="ARBA" id="ARBA00022692"/>
    </source>
</evidence>
<dbReference type="Gene3D" id="2.170.130.10">
    <property type="entry name" value="TonB-dependent receptor, plug domain"/>
    <property type="match status" value="1"/>
</dbReference>
<comment type="subcellular location">
    <subcellularLocation>
        <location evidence="1 8">Cell outer membrane</location>
        <topology evidence="1 8">Multi-pass membrane protein</topology>
    </subcellularLocation>
</comment>
<evidence type="ECO:0000256" key="1">
    <source>
        <dbReference type="ARBA" id="ARBA00004571"/>
    </source>
</evidence>
<dbReference type="InterPro" id="IPR037066">
    <property type="entry name" value="Plug_dom_sf"/>
</dbReference>
<evidence type="ECO:0000256" key="9">
    <source>
        <dbReference type="RuleBase" id="RU003357"/>
    </source>
</evidence>
<organism evidence="13 14">
    <name type="scientific">Mangrovimicrobium sediminis</name>
    <dbReference type="NCBI Taxonomy" id="2562682"/>
    <lineage>
        <taxon>Bacteria</taxon>
        <taxon>Pseudomonadati</taxon>
        <taxon>Pseudomonadota</taxon>
        <taxon>Gammaproteobacteria</taxon>
        <taxon>Cellvibrionales</taxon>
        <taxon>Halieaceae</taxon>
        <taxon>Mangrovimicrobium</taxon>
    </lineage>
</organism>
<name>A0A4Z0LUZ1_9GAMM</name>
<dbReference type="GO" id="GO:0015344">
    <property type="term" value="F:siderophore uptake transmembrane transporter activity"/>
    <property type="evidence" value="ECO:0007669"/>
    <property type="project" value="TreeGrafter"/>
</dbReference>
<keyword evidence="5 9" id="KW-0798">TonB box</keyword>
<keyword evidence="7 8" id="KW-0998">Cell outer membrane</keyword>
<evidence type="ECO:0000313" key="14">
    <source>
        <dbReference type="Proteomes" id="UP000298050"/>
    </source>
</evidence>
<keyword evidence="2 8" id="KW-0813">Transport</keyword>
<dbReference type="SUPFAM" id="SSF56935">
    <property type="entry name" value="Porins"/>
    <property type="match status" value="1"/>
</dbReference>
<dbReference type="GO" id="GO:0009279">
    <property type="term" value="C:cell outer membrane"/>
    <property type="evidence" value="ECO:0007669"/>
    <property type="project" value="UniProtKB-SubCell"/>
</dbReference>
<evidence type="ECO:0000256" key="5">
    <source>
        <dbReference type="ARBA" id="ARBA00023077"/>
    </source>
</evidence>
<dbReference type="Pfam" id="PF07715">
    <property type="entry name" value="Plug"/>
    <property type="match status" value="1"/>
</dbReference>
<comment type="similarity">
    <text evidence="8 9">Belongs to the TonB-dependent receptor family.</text>
</comment>
<evidence type="ECO:0000256" key="2">
    <source>
        <dbReference type="ARBA" id="ARBA00022448"/>
    </source>
</evidence>
<evidence type="ECO:0000256" key="8">
    <source>
        <dbReference type="PROSITE-ProRule" id="PRU01360"/>
    </source>
</evidence>
<dbReference type="OrthoDB" id="9790771at2"/>